<feature type="signal peptide" evidence="3">
    <location>
        <begin position="1"/>
        <end position="21"/>
    </location>
</feature>
<dbReference type="AlphaFoldDB" id="A0A2I4CHI0"/>
<dbReference type="InterPro" id="IPR009635">
    <property type="entry name" value="NPDC1"/>
</dbReference>
<sequence>MWAPLLGRAAVLAALLALSSCLTELHVCPRSLDCARAGRHFCQPGSARCGPCLYPLVENLHGRCVIKRRLLYHPAPFTKGKGSTYPELDEQIDFLSAIISEQRTESVVPVPSSQDVSSKPLSEPSFTDRGPPTEQPTSTTPTSTITPTTNHTPGLFSDPIIISYPSNDFVFIIMSSVFIVAGLLVLIVAGICWLRLQRGVRLTQKVDYPAYGVIKAQVFSNFPGDQKLAHSAQMYHYQHQKQQMLSLEKNRDEPKIPESGASTDEENEDGDFTVYECPGLAPTGEMEVKNPLFDDSNLYLQRFHK</sequence>
<feature type="chain" id="PRO_5014174187" evidence="3">
    <location>
        <begin position="22"/>
        <end position="305"/>
    </location>
</feature>
<evidence type="ECO:0000313" key="5">
    <source>
        <dbReference type="RefSeq" id="XP_013879450.1"/>
    </source>
</evidence>
<dbReference type="Proteomes" id="UP000192220">
    <property type="component" value="Unplaced"/>
</dbReference>
<evidence type="ECO:0000313" key="4">
    <source>
        <dbReference type="Proteomes" id="UP000192220"/>
    </source>
</evidence>
<feature type="region of interest" description="Disordered" evidence="1">
    <location>
        <begin position="106"/>
        <end position="151"/>
    </location>
</feature>
<dbReference type="RefSeq" id="XP_013879450.1">
    <property type="nucleotide sequence ID" value="XM_014023996.1"/>
</dbReference>
<name>A0A2I4CHI0_AUSLI</name>
<reference evidence="5" key="1">
    <citation type="submission" date="2025-08" db="UniProtKB">
        <authorList>
            <consortium name="RefSeq"/>
        </authorList>
    </citation>
    <scope>IDENTIFICATION</scope>
</reference>
<dbReference type="PANTHER" id="PTHR23352">
    <property type="entry name" value="NEURAL PROLIFERATION DIFFERENTIATION AND CONTROL PROTEIN-1 NPDC-1 PROTEIN"/>
    <property type="match status" value="1"/>
</dbReference>
<gene>
    <name evidence="5" type="primary">npdc1b</name>
</gene>
<protein>
    <submittedName>
        <fullName evidence="5">Neural proliferation differentiation and control protein 1</fullName>
    </submittedName>
</protein>
<evidence type="ECO:0000256" key="3">
    <source>
        <dbReference type="SAM" id="SignalP"/>
    </source>
</evidence>
<keyword evidence="2" id="KW-0812">Transmembrane</keyword>
<feature type="compositionally biased region" description="Low complexity" evidence="1">
    <location>
        <begin position="135"/>
        <end position="151"/>
    </location>
</feature>
<evidence type="ECO:0000256" key="2">
    <source>
        <dbReference type="SAM" id="Phobius"/>
    </source>
</evidence>
<dbReference type="InParanoid" id="A0A2I4CHI0"/>
<accession>A0A2I4CHI0</accession>
<dbReference type="KEGG" id="alim:106528750"/>
<keyword evidence="3" id="KW-0732">Signal</keyword>
<dbReference type="GO" id="GO:0016020">
    <property type="term" value="C:membrane"/>
    <property type="evidence" value="ECO:0007669"/>
    <property type="project" value="InterPro"/>
</dbReference>
<proteinExistence type="predicted"/>
<keyword evidence="4" id="KW-1185">Reference proteome</keyword>
<dbReference type="PANTHER" id="PTHR23352:SF2">
    <property type="entry name" value="NEURAL PROLIFERATION DIFFERENTIATION AND CONTROL PROTEIN 1"/>
    <property type="match status" value="1"/>
</dbReference>
<organism evidence="4 5">
    <name type="scientific">Austrofundulus limnaeus</name>
    <name type="common">Annual killifish</name>
    <dbReference type="NCBI Taxonomy" id="52670"/>
    <lineage>
        <taxon>Eukaryota</taxon>
        <taxon>Metazoa</taxon>
        <taxon>Chordata</taxon>
        <taxon>Craniata</taxon>
        <taxon>Vertebrata</taxon>
        <taxon>Euteleostomi</taxon>
        <taxon>Actinopterygii</taxon>
        <taxon>Neopterygii</taxon>
        <taxon>Teleostei</taxon>
        <taxon>Neoteleostei</taxon>
        <taxon>Acanthomorphata</taxon>
        <taxon>Ovalentaria</taxon>
        <taxon>Atherinomorphae</taxon>
        <taxon>Cyprinodontiformes</taxon>
        <taxon>Rivulidae</taxon>
        <taxon>Austrofundulus</taxon>
    </lineage>
</organism>
<dbReference type="GeneID" id="106528750"/>
<feature type="transmembrane region" description="Helical" evidence="2">
    <location>
        <begin position="169"/>
        <end position="194"/>
    </location>
</feature>
<dbReference type="CTD" id="556607"/>
<evidence type="ECO:0000256" key="1">
    <source>
        <dbReference type="SAM" id="MobiDB-lite"/>
    </source>
</evidence>
<dbReference type="Pfam" id="PF06809">
    <property type="entry name" value="NPDC1"/>
    <property type="match status" value="1"/>
</dbReference>
<keyword evidence="2" id="KW-1133">Transmembrane helix</keyword>
<feature type="region of interest" description="Disordered" evidence="1">
    <location>
        <begin position="246"/>
        <end position="272"/>
    </location>
</feature>
<keyword evidence="2" id="KW-0472">Membrane</keyword>
<feature type="compositionally biased region" description="Low complexity" evidence="1">
    <location>
        <begin position="106"/>
        <end position="120"/>
    </location>
</feature>
<dbReference type="FunCoup" id="A0A2I4CHI0">
    <property type="interactions" value="186"/>
</dbReference>
<dbReference type="OrthoDB" id="6270617at2759"/>